<dbReference type="PANTHER" id="PTHR11592">
    <property type="entry name" value="GLUTATHIONE PEROXIDASE"/>
    <property type="match status" value="1"/>
</dbReference>
<feature type="chain" id="PRO_5006615768" description="Glutathione peroxidase" evidence="6">
    <location>
        <begin position="25"/>
        <end position="190"/>
    </location>
</feature>
<name>A0A0S3PYA5_9BRAD</name>
<comment type="similarity">
    <text evidence="1 5">Belongs to the glutathione peroxidase family.</text>
</comment>
<proteinExistence type="inferred from homology"/>
<evidence type="ECO:0000256" key="1">
    <source>
        <dbReference type="ARBA" id="ARBA00006926"/>
    </source>
</evidence>
<evidence type="ECO:0000313" key="9">
    <source>
        <dbReference type="Proteomes" id="UP000236884"/>
    </source>
</evidence>
<dbReference type="InterPro" id="IPR006311">
    <property type="entry name" value="TAT_signal"/>
</dbReference>
<dbReference type="Pfam" id="PF00255">
    <property type="entry name" value="GSHPx"/>
    <property type="match status" value="1"/>
</dbReference>
<organism evidence="8 9">
    <name type="scientific">Variibacter gotjawalensis</name>
    <dbReference type="NCBI Taxonomy" id="1333996"/>
    <lineage>
        <taxon>Bacteria</taxon>
        <taxon>Pseudomonadati</taxon>
        <taxon>Pseudomonadota</taxon>
        <taxon>Alphaproteobacteria</taxon>
        <taxon>Hyphomicrobiales</taxon>
        <taxon>Nitrobacteraceae</taxon>
        <taxon>Variibacter</taxon>
    </lineage>
</organism>
<evidence type="ECO:0000256" key="3">
    <source>
        <dbReference type="ARBA" id="ARBA00023002"/>
    </source>
</evidence>
<dbReference type="OrthoDB" id="9785502at2"/>
<evidence type="ECO:0000256" key="4">
    <source>
        <dbReference type="PIRSR" id="PIRSR000303-1"/>
    </source>
</evidence>
<dbReference type="PROSITE" id="PS51355">
    <property type="entry name" value="GLUTATHIONE_PEROXID_3"/>
    <property type="match status" value="1"/>
</dbReference>
<gene>
    <name evidence="8" type="primary">gpx1</name>
    <name evidence="8" type="ORF">GJW-30_1_03469</name>
</gene>
<keyword evidence="3 5" id="KW-0560">Oxidoreductase</keyword>
<feature type="active site" evidence="4">
    <location>
        <position position="63"/>
    </location>
</feature>
<feature type="signal peptide" evidence="6">
    <location>
        <begin position="1"/>
        <end position="24"/>
    </location>
</feature>
<dbReference type="RefSeq" id="WP_096357540.1">
    <property type="nucleotide sequence ID" value="NZ_AP014946.1"/>
</dbReference>
<protein>
    <recommendedName>
        <fullName evidence="5">Glutathione peroxidase</fullName>
    </recommendedName>
</protein>
<dbReference type="KEGG" id="vgo:GJW-30_1_03469"/>
<dbReference type="Gene3D" id="3.40.30.10">
    <property type="entry name" value="Glutaredoxin"/>
    <property type="match status" value="1"/>
</dbReference>
<dbReference type="GO" id="GO:0004601">
    <property type="term" value="F:peroxidase activity"/>
    <property type="evidence" value="ECO:0007669"/>
    <property type="project" value="UniProtKB-KW"/>
</dbReference>
<dbReference type="PRINTS" id="PR01011">
    <property type="entry name" value="GLUTPROXDASE"/>
</dbReference>
<dbReference type="PANTHER" id="PTHR11592:SF78">
    <property type="entry name" value="GLUTATHIONE PEROXIDASE"/>
    <property type="match status" value="1"/>
</dbReference>
<dbReference type="CDD" id="cd00340">
    <property type="entry name" value="GSH_Peroxidase"/>
    <property type="match status" value="1"/>
</dbReference>
<evidence type="ECO:0000256" key="5">
    <source>
        <dbReference type="RuleBase" id="RU000499"/>
    </source>
</evidence>
<evidence type="ECO:0000313" key="8">
    <source>
        <dbReference type="EMBL" id="BAT60919.1"/>
    </source>
</evidence>
<dbReference type="PIRSF" id="PIRSF000303">
    <property type="entry name" value="Glutathion_perox"/>
    <property type="match status" value="1"/>
</dbReference>
<dbReference type="Proteomes" id="UP000236884">
    <property type="component" value="Chromosome"/>
</dbReference>
<keyword evidence="2 5" id="KW-0575">Peroxidase</keyword>
<sequence>MNLDRRTLLALLAATAAPLAPASAQDVSRSAFAFSFTGLDGQPIRLSEHAGKPILVVNTASLCGFTPQYRGLEEVWQRYKDRGLLIVGVPSNDFGGQEPGSDADINHTAHAHGVTFPVAHKAVIRGSSPHPFYRWAAAERPLEPPRWNFHKYLIGRDGKIVGSFPSAIEPNDPRILGAIEKQLAPAVVSQ</sequence>
<keyword evidence="9" id="KW-1185">Reference proteome</keyword>
<dbReference type="PROSITE" id="PS00460">
    <property type="entry name" value="GLUTATHIONE_PEROXID_1"/>
    <property type="match status" value="1"/>
</dbReference>
<evidence type="ECO:0000256" key="6">
    <source>
        <dbReference type="SAM" id="SignalP"/>
    </source>
</evidence>
<dbReference type="SUPFAM" id="SSF52833">
    <property type="entry name" value="Thioredoxin-like"/>
    <property type="match status" value="1"/>
</dbReference>
<dbReference type="InterPro" id="IPR036249">
    <property type="entry name" value="Thioredoxin-like_sf"/>
</dbReference>
<dbReference type="PROSITE" id="PS51318">
    <property type="entry name" value="TAT"/>
    <property type="match status" value="1"/>
</dbReference>
<feature type="domain" description="Thioredoxin" evidence="7">
    <location>
        <begin position="25"/>
        <end position="184"/>
    </location>
</feature>
<evidence type="ECO:0000256" key="2">
    <source>
        <dbReference type="ARBA" id="ARBA00022559"/>
    </source>
</evidence>
<reference evidence="8 9" key="1">
    <citation type="submission" date="2015-08" db="EMBL/GenBank/DDBJ databases">
        <title>Investigation of the bacterial diversity of lava forest soil.</title>
        <authorList>
            <person name="Lee J.S."/>
        </authorList>
    </citation>
    <scope>NUCLEOTIDE SEQUENCE [LARGE SCALE GENOMIC DNA]</scope>
    <source>
        <strain evidence="8 9">GJW-30</strain>
    </source>
</reference>
<dbReference type="InterPro" id="IPR000889">
    <property type="entry name" value="Glutathione_peroxidase"/>
</dbReference>
<dbReference type="EMBL" id="AP014946">
    <property type="protein sequence ID" value="BAT60919.1"/>
    <property type="molecule type" value="Genomic_DNA"/>
</dbReference>
<dbReference type="InterPro" id="IPR013766">
    <property type="entry name" value="Thioredoxin_domain"/>
</dbReference>
<evidence type="ECO:0000259" key="7">
    <source>
        <dbReference type="PROSITE" id="PS51352"/>
    </source>
</evidence>
<accession>A0A0S3PYA5</accession>
<dbReference type="GO" id="GO:0034599">
    <property type="term" value="P:cellular response to oxidative stress"/>
    <property type="evidence" value="ECO:0007669"/>
    <property type="project" value="TreeGrafter"/>
</dbReference>
<dbReference type="PROSITE" id="PS51352">
    <property type="entry name" value="THIOREDOXIN_2"/>
    <property type="match status" value="1"/>
</dbReference>
<keyword evidence="6" id="KW-0732">Signal</keyword>
<dbReference type="InterPro" id="IPR029759">
    <property type="entry name" value="GPX_AS"/>
</dbReference>
<dbReference type="AlphaFoldDB" id="A0A0S3PYA5"/>